<proteinExistence type="predicted"/>
<name>A0A543PTV4_9MICO</name>
<reference evidence="1 2" key="1">
    <citation type="submission" date="2019-06" db="EMBL/GenBank/DDBJ databases">
        <title>Sequencing the genomes of 1000 actinobacteria strains.</title>
        <authorList>
            <person name="Klenk H.-P."/>
        </authorList>
    </citation>
    <scope>NUCLEOTIDE SEQUENCE [LARGE SCALE GENOMIC DNA]</scope>
    <source>
        <strain evidence="1 2">DSM 21776</strain>
    </source>
</reference>
<sequence>MFSAWFDVEVTVIRTPARATLVEPIGFDAPDARGPPR</sequence>
<comment type="caution">
    <text evidence="1">The sequence shown here is derived from an EMBL/GenBank/DDBJ whole genome shotgun (WGS) entry which is preliminary data.</text>
</comment>
<dbReference type="Proteomes" id="UP000320085">
    <property type="component" value="Unassembled WGS sequence"/>
</dbReference>
<dbReference type="EMBL" id="VFQF01000001">
    <property type="protein sequence ID" value="TQN47499.1"/>
    <property type="molecule type" value="Genomic_DNA"/>
</dbReference>
<dbReference type="AlphaFoldDB" id="A0A543PTV4"/>
<accession>A0A543PTV4</accession>
<protein>
    <submittedName>
        <fullName evidence="1">Uncharacterized protein</fullName>
    </submittedName>
</protein>
<gene>
    <name evidence="1" type="ORF">FHX52_0601</name>
</gene>
<organism evidence="1 2">
    <name type="scientific">Humibacillus xanthopallidus</name>
    <dbReference type="NCBI Taxonomy" id="412689"/>
    <lineage>
        <taxon>Bacteria</taxon>
        <taxon>Bacillati</taxon>
        <taxon>Actinomycetota</taxon>
        <taxon>Actinomycetes</taxon>
        <taxon>Micrococcales</taxon>
        <taxon>Intrasporangiaceae</taxon>
        <taxon>Humibacillus</taxon>
    </lineage>
</organism>
<evidence type="ECO:0000313" key="1">
    <source>
        <dbReference type="EMBL" id="TQN47499.1"/>
    </source>
</evidence>
<evidence type="ECO:0000313" key="2">
    <source>
        <dbReference type="Proteomes" id="UP000320085"/>
    </source>
</evidence>